<keyword evidence="2" id="KW-1185">Reference proteome</keyword>
<evidence type="ECO:0000313" key="1">
    <source>
        <dbReference type="EMBL" id="KAG2206435.1"/>
    </source>
</evidence>
<name>A0A8H7V432_9FUNG</name>
<dbReference type="EMBL" id="JAEPRC010000150">
    <property type="protein sequence ID" value="KAG2206435.1"/>
    <property type="molecule type" value="Genomic_DNA"/>
</dbReference>
<dbReference type="AlphaFoldDB" id="A0A8H7V432"/>
<protein>
    <submittedName>
        <fullName evidence="1">Uncharacterized protein</fullName>
    </submittedName>
</protein>
<accession>A0A8H7V432</accession>
<organism evidence="1 2">
    <name type="scientific">Mucor plumbeus</name>
    <dbReference type="NCBI Taxonomy" id="97098"/>
    <lineage>
        <taxon>Eukaryota</taxon>
        <taxon>Fungi</taxon>
        <taxon>Fungi incertae sedis</taxon>
        <taxon>Mucoromycota</taxon>
        <taxon>Mucoromycotina</taxon>
        <taxon>Mucoromycetes</taxon>
        <taxon>Mucorales</taxon>
        <taxon>Mucorineae</taxon>
        <taxon>Mucoraceae</taxon>
        <taxon>Mucor</taxon>
    </lineage>
</organism>
<evidence type="ECO:0000313" key="2">
    <source>
        <dbReference type="Proteomes" id="UP000650833"/>
    </source>
</evidence>
<comment type="caution">
    <text evidence="1">The sequence shown here is derived from an EMBL/GenBank/DDBJ whole genome shotgun (WGS) entry which is preliminary data.</text>
</comment>
<sequence length="774" mass="88981">MFPKYFEVLLQNENQQTKEDKCIQLSIIEFMINLKHDLIQDNRAIFDESQILFCLPAEWTDTKYENNLRSLFLEAGWVTTVEHSNCLIFSNFIDRLVNYLQNPNYANKKFERERKYLFCHINESFLKLTCFQMQSAKELIAISKQIAASNFLLSPTILDDESVCVSSFDTMIYIKVKNMITSRITSNGPKNTIHNKPGVHTLIGKIVKNIAYIYIANKEGKSNDPLGAVLSNYSSFFEYKSVQEFLKGWTCGAFMTEILNNTDIKKIMHEALRLFKNLLSKYSIIKDSPEGIQDIILYTDNDYNNLFHKTLVRDVLLQANVINDENEFIDILDEIKLCEGAMQKPYKMIQLANALLPPVILKENNAEDIKFVEINRDKTDLLPPNSFYLQVYIRENRVEFIMNKVIAVPSTNNSVQKSTFTVQEEIISVEDMFNSACNYIWSHFQDLDLASSETLSNECCVAHNYEALSTSNYYCFSANLKETMRNWFQSESSLSINGLDIYESISISKNCSCSLKVSQRMLLQIGLKSVIRNIATIIVSSLASGDLFGNYNVSALIIIDSLNIFASNSYYKYQSNANLQGFVLKCLQVKQKSPTVFFSEEDLMASKSLGDWVSDKRQIFGKGSYTQLSSASYGIKLFAKNIVKHGSFNGMYEYNGDSYKKNRAINAFPNLIILSRHEILTQNGLSKRLVLHNYDIRRIGLYTLNSFQNDKNWQRIWFPGSFHMNHSYPLTIKILPENHSSTIKVEFTYVKLSKAPVLHCESIIIHERLILKQH</sequence>
<reference evidence="1" key="1">
    <citation type="submission" date="2020-12" db="EMBL/GenBank/DDBJ databases">
        <title>Metabolic potential, ecology and presence of endohyphal bacteria is reflected in genomic diversity of Mucoromycotina.</title>
        <authorList>
            <person name="Muszewska A."/>
            <person name="Okrasinska A."/>
            <person name="Steczkiewicz K."/>
            <person name="Drgas O."/>
            <person name="Orlowska M."/>
            <person name="Perlinska-Lenart U."/>
            <person name="Aleksandrzak-Piekarczyk T."/>
            <person name="Szatraj K."/>
            <person name="Zielenkiewicz U."/>
            <person name="Pilsyk S."/>
            <person name="Malc E."/>
            <person name="Mieczkowski P."/>
            <person name="Kruszewska J.S."/>
            <person name="Biernat P."/>
            <person name="Pawlowska J."/>
        </authorList>
    </citation>
    <scope>NUCLEOTIDE SEQUENCE</scope>
    <source>
        <strain evidence="1">CBS 226.32</strain>
    </source>
</reference>
<proteinExistence type="predicted"/>
<dbReference type="Proteomes" id="UP000650833">
    <property type="component" value="Unassembled WGS sequence"/>
</dbReference>
<dbReference type="OrthoDB" id="2269747at2759"/>
<gene>
    <name evidence="1" type="ORF">INT46_002913</name>
</gene>